<dbReference type="AlphaFoldDB" id="D7T3T0"/>
<evidence type="ECO:0000256" key="1">
    <source>
        <dbReference type="SAM" id="SignalP"/>
    </source>
</evidence>
<reference evidence="3" key="1">
    <citation type="journal article" date="2007" name="Nature">
        <title>The grapevine genome sequence suggests ancestral hexaploidization in major angiosperm phyla.</title>
        <authorList>
            <consortium name="The French-Italian Public Consortium for Grapevine Genome Characterization."/>
            <person name="Jaillon O."/>
            <person name="Aury J.-M."/>
            <person name="Noel B."/>
            <person name="Policriti A."/>
            <person name="Clepet C."/>
            <person name="Casagrande A."/>
            <person name="Choisne N."/>
            <person name="Aubourg S."/>
            <person name="Vitulo N."/>
            <person name="Jubin C."/>
            <person name="Vezzi A."/>
            <person name="Legeai F."/>
            <person name="Hugueney P."/>
            <person name="Dasilva C."/>
            <person name="Horner D."/>
            <person name="Mica E."/>
            <person name="Jublot D."/>
            <person name="Poulain J."/>
            <person name="Bruyere C."/>
            <person name="Billault A."/>
            <person name="Segurens B."/>
            <person name="Gouyvenoux M."/>
            <person name="Ugarte E."/>
            <person name="Cattonaro F."/>
            <person name="Anthouard V."/>
            <person name="Vico V."/>
            <person name="Del Fabbro C."/>
            <person name="Alaux M."/>
            <person name="Di Gaspero G."/>
            <person name="Dumas V."/>
            <person name="Felice N."/>
            <person name="Paillard S."/>
            <person name="Juman I."/>
            <person name="Moroldo M."/>
            <person name="Scalabrin S."/>
            <person name="Canaguier A."/>
            <person name="Le Clainche I."/>
            <person name="Malacrida G."/>
            <person name="Durand E."/>
            <person name="Pesole G."/>
            <person name="Laucou V."/>
            <person name="Chatelet P."/>
            <person name="Merdinoglu D."/>
            <person name="Delledonne M."/>
            <person name="Pezzotti M."/>
            <person name="Lecharny A."/>
            <person name="Scarpelli C."/>
            <person name="Artiguenave F."/>
            <person name="Pe M.E."/>
            <person name="Valle G."/>
            <person name="Morgante M."/>
            <person name="Caboche M."/>
            <person name="Adam-Blondon A.-F."/>
            <person name="Weissenbach J."/>
            <person name="Quetier F."/>
            <person name="Wincker P."/>
        </authorList>
    </citation>
    <scope>NUCLEOTIDE SEQUENCE [LARGE SCALE GENOMIC DNA]</scope>
    <source>
        <strain evidence="3">cv. Pinot noir / PN40024</strain>
    </source>
</reference>
<protein>
    <submittedName>
        <fullName evidence="2">Uncharacterized protein</fullName>
    </submittedName>
</protein>
<keyword evidence="3" id="KW-1185">Reference proteome</keyword>
<dbReference type="InParanoid" id="D7T3T0"/>
<feature type="signal peptide" evidence="1">
    <location>
        <begin position="1"/>
        <end position="23"/>
    </location>
</feature>
<sequence>MGIQGCDTSLSFLLAGFAIFTNTALLCQFGCCVSICSIDNNFKSTPLKMSMSSTKLSKNHSNFFNMKLPRPHKCFQNLKKKHNGKSASATCQLHHPVSNFLLGISKSPAQRASKGVLCNPQRRHLHQRHINGLDRLVGFDFALLIDRLSNNINDAAKGIPTHRHGDRRTSIENSLSTHEPFRSIHSVSLPLQVDQNLPVHSELEACTWSIQLGKQERKQQLRPQAMRFLVPPLSEFSSYVTAEWCH</sequence>
<dbReference type="PaxDb" id="29760-VIT_09s0018g00200.t01"/>
<organism evidence="2 3">
    <name type="scientific">Vitis vinifera</name>
    <name type="common">Grape</name>
    <dbReference type="NCBI Taxonomy" id="29760"/>
    <lineage>
        <taxon>Eukaryota</taxon>
        <taxon>Viridiplantae</taxon>
        <taxon>Streptophyta</taxon>
        <taxon>Embryophyta</taxon>
        <taxon>Tracheophyta</taxon>
        <taxon>Spermatophyta</taxon>
        <taxon>Magnoliopsida</taxon>
        <taxon>eudicotyledons</taxon>
        <taxon>Gunneridae</taxon>
        <taxon>Pentapetalae</taxon>
        <taxon>rosids</taxon>
        <taxon>Vitales</taxon>
        <taxon>Vitaceae</taxon>
        <taxon>Viteae</taxon>
        <taxon>Vitis</taxon>
    </lineage>
</organism>
<dbReference type="HOGENOM" id="CLU_1130748_0_0_1"/>
<feature type="chain" id="PRO_5003106325" evidence="1">
    <location>
        <begin position="24"/>
        <end position="246"/>
    </location>
</feature>
<gene>
    <name evidence="2" type="ordered locus">VIT_09s0018g00200</name>
</gene>
<evidence type="ECO:0000313" key="3">
    <source>
        <dbReference type="Proteomes" id="UP000009183"/>
    </source>
</evidence>
<keyword evidence="1" id="KW-0732">Signal</keyword>
<accession>D7T3T0</accession>
<name>D7T3T0_VITVI</name>
<proteinExistence type="predicted"/>
<dbReference type="EMBL" id="FN595513">
    <property type="protein sequence ID" value="CBI25162.3"/>
    <property type="molecule type" value="Genomic_DNA"/>
</dbReference>
<evidence type="ECO:0000313" key="2">
    <source>
        <dbReference type="EMBL" id="CBI25162.3"/>
    </source>
</evidence>
<dbReference type="Proteomes" id="UP000009183">
    <property type="component" value="Chromosome 9"/>
</dbReference>